<dbReference type="Pfam" id="PF03055">
    <property type="entry name" value="RPE65"/>
    <property type="match status" value="1"/>
</dbReference>
<gene>
    <name evidence="6" type="ORF">Bathy09g04190</name>
</gene>
<keyword evidence="7" id="KW-1185">Reference proteome</keyword>
<name>K8F3G8_9CHLO</name>
<dbReference type="AlphaFoldDB" id="K8F3G8"/>
<comment type="similarity">
    <text evidence="1">Belongs to the carotenoid oxygenase family.</text>
</comment>
<comment type="cofactor">
    <cofactor evidence="4">
        <name>Fe(2+)</name>
        <dbReference type="ChEBI" id="CHEBI:29033"/>
    </cofactor>
    <text evidence="4">Binds 1 Fe(2+) ion per subunit.</text>
</comment>
<dbReference type="OrthoDB" id="1069523at2759"/>
<keyword evidence="3 4" id="KW-0408">Iron</keyword>
<sequence>MFSSSSGARPPLFSSRERHNLPLSTKTCSHGKASEAAVKRKRFVVTPRNVANVTQSDVANSSSSSSSSSFEGGGKGGGKDRARVSIPWTLSRDPIKEGPVGPENLTWNPTNQTIKDWRSIYRNTSLSNQTQASSDARRIPKACVVDGEIPSGLQGGTLFRNGPGMLDIYGKEINQFFDGDGLVHSYEFITAPSSDKEEDKTNIQFKHNFVETRGFYDEREAQQMLYKGAFAVGNPKGDSFYNPFDFDVKNVANTGVVEWNDKVYALWEGGKPHELRKNDLNTIGKEVDEVLGQALRVPQMAAHYRVEENKETKERTLIAFSIESQPSAFPFTSNKAAFYEWNEDGTEKKRVDFDVPNATFGFFHDMLVTENWYCLFQNPTSLDFQKLMTEYMFAKCALAETIAMQDGKRPILWMFPRTEKAKKMLSGDEVAKSYELKNQFFFHHVNAFEREETGEVCLDSIPWKFMDFSMNLDMVTPAFWQDGSRTEYTRFTVNPSKKDSKQVKQESLSDRCCEFPCMNPTMVGKEHKYVYTGGSVVKDGKKWGPNQCLVKYDVSPCANDSGEKAIDQVYYYGERCFVQEPIFAAKPNAVDEDDGYILQLVNDAGSDETFLYIFDAKNIEAGKGYECKIQLMDEHVPPGLHGYWSPPKK</sequence>
<keyword evidence="2 4" id="KW-0479">Metal-binding</keyword>
<dbReference type="EMBL" id="FO082270">
    <property type="protein sequence ID" value="CCO66625.1"/>
    <property type="molecule type" value="Genomic_DNA"/>
</dbReference>
<feature type="binding site" evidence="4">
    <location>
        <position position="364"/>
    </location>
    <ligand>
        <name>Fe cation</name>
        <dbReference type="ChEBI" id="CHEBI:24875"/>
        <note>catalytic</note>
    </ligand>
</feature>
<evidence type="ECO:0008006" key="8">
    <source>
        <dbReference type="Google" id="ProtNLM"/>
    </source>
</evidence>
<dbReference type="GO" id="GO:0010436">
    <property type="term" value="F:carotenoid dioxygenase activity"/>
    <property type="evidence" value="ECO:0007669"/>
    <property type="project" value="TreeGrafter"/>
</dbReference>
<dbReference type="PANTHER" id="PTHR10543:SF138">
    <property type="entry name" value="CAROTENOID OXYGENASE"/>
    <property type="match status" value="1"/>
</dbReference>
<feature type="region of interest" description="Disordered" evidence="5">
    <location>
        <begin position="54"/>
        <end position="85"/>
    </location>
</feature>
<evidence type="ECO:0000313" key="6">
    <source>
        <dbReference type="EMBL" id="CCO66625.1"/>
    </source>
</evidence>
<dbReference type="GO" id="GO:0016121">
    <property type="term" value="P:carotene catabolic process"/>
    <property type="evidence" value="ECO:0007669"/>
    <property type="project" value="TreeGrafter"/>
</dbReference>
<evidence type="ECO:0000256" key="1">
    <source>
        <dbReference type="ARBA" id="ARBA00006787"/>
    </source>
</evidence>
<dbReference type="GeneID" id="19013925"/>
<dbReference type="Proteomes" id="UP000198341">
    <property type="component" value="Chromosome 9"/>
</dbReference>
<dbReference type="PANTHER" id="PTHR10543">
    <property type="entry name" value="BETA-CAROTENE DIOXYGENASE"/>
    <property type="match status" value="1"/>
</dbReference>
<feature type="binding site" evidence="4">
    <location>
        <position position="641"/>
    </location>
    <ligand>
        <name>Fe cation</name>
        <dbReference type="ChEBI" id="CHEBI:24875"/>
        <note>catalytic</note>
    </ligand>
</feature>
<feature type="binding site" evidence="4">
    <location>
        <position position="303"/>
    </location>
    <ligand>
        <name>Fe cation</name>
        <dbReference type="ChEBI" id="CHEBI:24875"/>
        <note>catalytic</note>
    </ligand>
</feature>
<dbReference type="RefSeq" id="XP_007511065.1">
    <property type="nucleotide sequence ID" value="XM_007511003.1"/>
</dbReference>
<reference evidence="6 7" key="1">
    <citation type="submission" date="2011-10" db="EMBL/GenBank/DDBJ databases">
        <authorList>
            <person name="Genoscope - CEA"/>
        </authorList>
    </citation>
    <scope>NUCLEOTIDE SEQUENCE [LARGE SCALE GENOMIC DNA]</scope>
    <source>
        <strain evidence="6 7">RCC 1105</strain>
    </source>
</reference>
<proteinExistence type="inferred from homology"/>
<dbReference type="KEGG" id="bpg:Bathy09g04190"/>
<evidence type="ECO:0000256" key="5">
    <source>
        <dbReference type="SAM" id="MobiDB-lite"/>
    </source>
</evidence>
<accession>K8F3G8</accession>
<evidence type="ECO:0000256" key="4">
    <source>
        <dbReference type="PIRSR" id="PIRSR604294-1"/>
    </source>
</evidence>
<organism evidence="6 7">
    <name type="scientific">Bathycoccus prasinos</name>
    <dbReference type="NCBI Taxonomy" id="41875"/>
    <lineage>
        <taxon>Eukaryota</taxon>
        <taxon>Viridiplantae</taxon>
        <taxon>Chlorophyta</taxon>
        <taxon>Mamiellophyceae</taxon>
        <taxon>Mamiellales</taxon>
        <taxon>Bathycoccaceae</taxon>
        <taxon>Bathycoccus</taxon>
    </lineage>
</organism>
<evidence type="ECO:0000256" key="3">
    <source>
        <dbReference type="ARBA" id="ARBA00023004"/>
    </source>
</evidence>
<dbReference type="GO" id="GO:0046872">
    <property type="term" value="F:metal ion binding"/>
    <property type="evidence" value="ECO:0007669"/>
    <property type="project" value="UniProtKB-KW"/>
</dbReference>
<feature type="compositionally biased region" description="Low complexity" evidence="5">
    <location>
        <begin position="61"/>
        <end position="70"/>
    </location>
</feature>
<protein>
    <recommendedName>
        <fullName evidence="8">Carotenoid oxygenase</fullName>
    </recommendedName>
</protein>
<feature type="binding site" evidence="4">
    <location>
        <position position="443"/>
    </location>
    <ligand>
        <name>Fe cation</name>
        <dbReference type="ChEBI" id="CHEBI:24875"/>
        <note>catalytic</note>
    </ligand>
</feature>
<feature type="region of interest" description="Disordered" evidence="5">
    <location>
        <begin position="1"/>
        <end position="41"/>
    </location>
</feature>
<dbReference type="InterPro" id="IPR004294">
    <property type="entry name" value="Carotenoid_Oase"/>
</dbReference>
<evidence type="ECO:0000256" key="2">
    <source>
        <dbReference type="ARBA" id="ARBA00022723"/>
    </source>
</evidence>
<dbReference type="eggNOG" id="KOG1285">
    <property type="taxonomic scope" value="Eukaryota"/>
</dbReference>
<evidence type="ECO:0000313" key="7">
    <source>
        <dbReference type="Proteomes" id="UP000198341"/>
    </source>
</evidence>